<feature type="chain" id="PRO_5044886122" description="Peptidase S1 domain-containing protein" evidence="1">
    <location>
        <begin position="27"/>
        <end position="212"/>
    </location>
</feature>
<accession>A0ABD7V452</accession>
<name>A0ABD7V452_9ACTN</name>
<dbReference type="Gene3D" id="2.40.10.10">
    <property type="entry name" value="Trypsin-like serine proteases"/>
    <property type="match status" value="2"/>
</dbReference>
<feature type="signal peptide" evidence="1">
    <location>
        <begin position="1"/>
        <end position="26"/>
    </location>
</feature>
<proteinExistence type="predicted"/>
<dbReference type="Pfam" id="PF00089">
    <property type="entry name" value="Trypsin"/>
    <property type="match status" value="1"/>
</dbReference>
<feature type="domain" description="Peptidase S1" evidence="2">
    <location>
        <begin position="49"/>
        <end position="196"/>
    </location>
</feature>
<dbReference type="SUPFAM" id="SSF50494">
    <property type="entry name" value="Trypsin-like serine proteases"/>
    <property type="match status" value="1"/>
</dbReference>
<sequence>MKRWRFLAVLTATAGLVVAPAVTADAAVPKVRAGMEINVDETLITASSCTLGAVVSETKALTAGHCGKVGQVVYDRGGAPIGKITANEITRKLDIAVITLASRVATKPDVVEWNAVLEAGQPISKFGITTGHGTGQIIDSRPELITSQGFSLAPPFFLEQDTYSVKTTLRSQSGDSGAGVRDADGRVVGILSSGDDKHTFIAPVSRLPMRLR</sequence>
<keyword evidence="1" id="KW-0732">Signal</keyword>
<dbReference type="InterPro" id="IPR001254">
    <property type="entry name" value="Trypsin_dom"/>
</dbReference>
<evidence type="ECO:0000259" key="2">
    <source>
        <dbReference type="Pfam" id="PF00089"/>
    </source>
</evidence>
<gene>
    <name evidence="3" type="ORF">NCTC8139_02633</name>
</gene>
<comment type="caution">
    <text evidence="3">The sequence shown here is derived from an EMBL/GenBank/DDBJ whole genome shotgun (WGS) entry which is preliminary data.</text>
</comment>
<evidence type="ECO:0000313" key="4">
    <source>
        <dbReference type="Proteomes" id="UP000360750"/>
    </source>
</evidence>
<dbReference type="Proteomes" id="UP000360750">
    <property type="component" value="Unassembled WGS sequence"/>
</dbReference>
<dbReference type="InterPro" id="IPR043504">
    <property type="entry name" value="Peptidase_S1_PA_chymotrypsin"/>
</dbReference>
<dbReference type="EMBL" id="CAACYD010000006">
    <property type="protein sequence ID" value="VFA89074.1"/>
    <property type="molecule type" value="Genomic_DNA"/>
</dbReference>
<dbReference type="AlphaFoldDB" id="A0ABD7V452"/>
<protein>
    <recommendedName>
        <fullName evidence="2">Peptidase S1 domain-containing protein</fullName>
    </recommendedName>
</protein>
<dbReference type="InterPro" id="IPR009003">
    <property type="entry name" value="Peptidase_S1_PA"/>
</dbReference>
<evidence type="ECO:0000256" key="1">
    <source>
        <dbReference type="SAM" id="SignalP"/>
    </source>
</evidence>
<organism evidence="3 4">
    <name type="scientific">Gordonia paraffinivorans</name>
    <dbReference type="NCBI Taxonomy" id="175628"/>
    <lineage>
        <taxon>Bacteria</taxon>
        <taxon>Bacillati</taxon>
        <taxon>Actinomycetota</taxon>
        <taxon>Actinomycetes</taxon>
        <taxon>Mycobacteriales</taxon>
        <taxon>Gordoniaceae</taxon>
        <taxon>Gordonia</taxon>
    </lineage>
</organism>
<dbReference type="GeneID" id="60750627"/>
<reference evidence="3 4" key="1">
    <citation type="submission" date="2019-02" db="EMBL/GenBank/DDBJ databases">
        <authorList>
            <consortium name="Pathogen Informatics"/>
        </authorList>
    </citation>
    <scope>NUCLEOTIDE SEQUENCE [LARGE SCALE GENOMIC DNA]</scope>
    <source>
        <strain evidence="3 4">3012STDY6756503</strain>
    </source>
</reference>
<dbReference type="RefSeq" id="WP_131734510.1">
    <property type="nucleotide sequence ID" value="NZ_CAACYD010000006.1"/>
</dbReference>
<evidence type="ECO:0000313" key="3">
    <source>
        <dbReference type="EMBL" id="VFA89074.1"/>
    </source>
</evidence>